<accession>A0A2T0R0V6</accession>
<evidence type="ECO:0000259" key="1">
    <source>
        <dbReference type="Pfam" id="PF04230"/>
    </source>
</evidence>
<evidence type="ECO:0000313" key="3">
    <source>
        <dbReference type="Proteomes" id="UP000238083"/>
    </source>
</evidence>
<keyword evidence="2" id="KW-0808">Transferase</keyword>
<dbReference type="EMBL" id="PVZF01000009">
    <property type="protein sequence ID" value="PRY12952.1"/>
    <property type="molecule type" value="Genomic_DNA"/>
</dbReference>
<feature type="domain" description="Polysaccharide pyruvyl transferase" evidence="1">
    <location>
        <begin position="16"/>
        <end position="323"/>
    </location>
</feature>
<dbReference type="GO" id="GO:0016740">
    <property type="term" value="F:transferase activity"/>
    <property type="evidence" value="ECO:0007669"/>
    <property type="project" value="UniProtKB-KW"/>
</dbReference>
<dbReference type="AlphaFoldDB" id="A0A2T0R0V6"/>
<dbReference type="Pfam" id="PF04230">
    <property type="entry name" value="PS_pyruv_trans"/>
    <property type="match status" value="1"/>
</dbReference>
<organism evidence="2 3">
    <name type="scientific">Kineococcus rhizosphaerae</name>
    <dbReference type="NCBI Taxonomy" id="559628"/>
    <lineage>
        <taxon>Bacteria</taxon>
        <taxon>Bacillati</taxon>
        <taxon>Actinomycetota</taxon>
        <taxon>Actinomycetes</taxon>
        <taxon>Kineosporiales</taxon>
        <taxon>Kineosporiaceae</taxon>
        <taxon>Kineococcus</taxon>
    </lineage>
</organism>
<keyword evidence="3" id="KW-1185">Reference proteome</keyword>
<comment type="caution">
    <text evidence="2">The sequence shown here is derived from an EMBL/GenBank/DDBJ whole genome shotgun (WGS) entry which is preliminary data.</text>
</comment>
<dbReference type="PANTHER" id="PTHR36836:SF1">
    <property type="entry name" value="COLANIC ACID BIOSYNTHESIS PROTEIN WCAK"/>
    <property type="match status" value="1"/>
</dbReference>
<dbReference type="InterPro" id="IPR007345">
    <property type="entry name" value="Polysacch_pyruvyl_Trfase"/>
</dbReference>
<name>A0A2T0R0V6_9ACTN</name>
<proteinExistence type="predicted"/>
<dbReference type="RefSeq" id="WP_170127342.1">
    <property type="nucleotide sequence ID" value="NZ_PVZF01000009.1"/>
</dbReference>
<reference evidence="2 3" key="1">
    <citation type="submission" date="2018-03" db="EMBL/GenBank/DDBJ databases">
        <title>Genomic Encyclopedia of Archaeal and Bacterial Type Strains, Phase II (KMG-II): from individual species to whole genera.</title>
        <authorList>
            <person name="Goeker M."/>
        </authorList>
    </citation>
    <scope>NUCLEOTIDE SEQUENCE [LARGE SCALE GENOMIC DNA]</scope>
    <source>
        <strain evidence="2 3">DSM 19711</strain>
    </source>
</reference>
<dbReference type="PANTHER" id="PTHR36836">
    <property type="entry name" value="COLANIC ACID BIOSYNTHESIS PROTEIN WCAK"/>
    <property type="match status" value="1"/>
</dbReference>
<dbReference type="Proteomes" id="UP000238083">
    <property type="component" value="Unassembled WGS sequence"/>
</dbReference>
<protein>
    <submittedName>
        <fullName evidence="2">Polysaccharide pyruvyl transferase WcaK-like protein</fullName>
    </submittedName>
</protein>
<evidence type="ECO:0000313" key="2">
    <source>
        <dbReference type="EMBL" id="PRY12952.1"/>
    </source>
</evidence>
<sequence>MTTPGTTVCGFFGHHNLGDEAILAGLCDALDAARPGERTLALTADPRGTRRDFGIDTAYFRPAAPRSSRLPSARPAAEGLRLVETLRSRDGFLLGGGDLLRDSPTQEVVGRWLKPLRWAQRLGRRTAVVGVSVGDLWKRSSEDALRRALDGTSFVVTRDVPSTERLRALDLQVPVETAPDLALRVFTPDDGGSLADPAAPRVLVSVRGLADRGDAAASAAHEHALRTLAEVLDGLVDDGARVELVPFRSLPGQFQPVDDDYVASLELAHRARNGHRFTVHRDVPTVDALRDLLRGARLVVGMRLHSVIMAVGLQIPVLAISYDRKVRNFCHEVGLSEACWDSADVEASVLGRAARAALAGPVRTTTAAAASYRARSELVVDRLRAWG</sequence>
<gene>
    <name evidence="2" type="ORF">CLV37_109138</name>
</gene>